<name>A0A6I3XQ52_9BURK</name>
<sequence>MTRLVSLCRASAIAAAALLAGCAAAPADRFYTLAGDSVAAPEAVAGAGAGRLYIEMAAVNVPAQVRRDQLLVGGADGRVDLLEHHRWAGPLADEIGNALSLGVTARLGAIDVYRTPHPDDVPVYRISTNVQRFESVPGGYALVDAVWSVRQVGGGAVLTCRSVLREEAGQGYEALVAGHRAALGRLAAAVAAGVRDLAAGRTAGC</sequence>
<dbReference type="SUPFAM" id="SSF159594">
    <property type="entry name" value="XCC0632-like"/>
    <property type="match status" value="1"/>
</dbReference>
<organism evidence="3 4">
    <name type="scientific">Pseudoduganella dura</name>
    <dbReference type="NCBI Taxonomy" id="321982"/>
    <lineage>
        <taxon>Bacteria</taxon>
        <taxon>Pseudomonadati</taxon>
        <taxon>Pseudomonadota</taxon>
        <taxon>Betaproteobacteria</taxon>
        <taxon>Burkholderiales</taxon>
        <taxon>Oxalobacteraceae</taxon>
        <taxon>Telluria group</taxon>
        <taxon>Pseudoduganella</taxon>
    </lineage>
</organism>
<feature type="domain" description="ABC-type transport auxiliary lipoprotein component" evidence="2">
    <location>
        <begin position="31"/>
        <end position="191"/>
    </location>
</feature>
<evidence type="ECO:0000256" key="1">
    <source>
        <dbReference type="SAM" id="SignalP"/>
    </source>
</evidence>
<evidence type="ECO:0000259" key="2">
    <source>
        <dbReference type="Pfam" id="PF03886"/>
    </source>
</evidence>
<comment type="caution">
    <text evidence="3">The sequence shown here is derived from an EMBL/GenBank/DDBJ whole genome shotgun (WGS) entry which is preliminary data.</text>
</comment>
<dbReference type="OrthoDB" id="1494661at2"/>
<proteinExistence type="predicted"/>
<dbReference type="AlphaFoldDB" id="A0A6I3XQ52"/>
<keyword evidence="4" id="KW-1185">Reference proteome</keyword>
<dbReference type="PROSITE" id="PS51257">
    <property type="entry name" value="PROKAR_LIPOPROTEIN"/>
    <property type="match status" value="1"/>
</dbReference>
<keyword evidence="1" id="KW-0732">Signal</keyword>
<feature type="chain" id="PRO_5026083825" description="ABC-type transport auxiliary lipoprotein component domain-containing protein" evidence="1">
    <location>
        <begin position="28"/>
        <end position="205"/>
    </location>
</feature>
<evidence type="ECO:0000313" key="3">
    <source>
        <dbReference type="EMBL" id="MUI15941.1"/>
    </source>
</evidence>
<gene>
    <name evidence="3" type="ORF">GJV26_26280</name>
</gene>
<dbReference type="Gene3D" id="3.40.50.10610">
    <property type="entry name" value="ABC-type transport auxiliary lipoprotein component"/>
    <property type="match status" value="1"/>
</dbReference>
<dbReference type="RefSeq" id="WP_155711567.1">
    <property type="nucleotide sequence ID" value="NZ_BMWU01000015.1"/>
</dbReference>
<evidence type="ECO:0000313" key="4">
    <source>
        <dbReference type="Proteomes" id="UP000431684"/>
    </source>
</evidence>
<reference evidence="3 4" key="1">
    <citation type="submission" date="2019-11" db="EMBL/GenBank/DDBJ databases">
        <title>Draft Genome Sequences of Six Type Strains of the Genus Massilia.</title>
        <authorList>
            <person name="Miess H."/>
            <person name="Frediansyah A."/>
            <person name="Goeker M."/>
            <person name="Gross H."/>
        </authorList>
    </citation>
    <scope>NUCLEOTIDE SEQUENCE [LARGE SCALE GENOMIC DNA]</scope>
    <source>
        <strain evidence="3 4">DSM 17513</strain>
    </source>
</reference>
<dbReference type="Pfam" id="PF03886">
    <property type="entry name" value="ABC_trans_aux"/>
    <property type="match status" value="1"/>
</dbReference>
<dbReference type="EMBL" id="WNWM01000002">
    <property type="protein sequence ID" value="MUI15941.1"/>
    <property type="molecule type" value="Genomic_DNA"/>
</dbReference>
<feature type="signal peptide" evidence="1">
    <location>
        <begin position="1"/>
        <end position="27"/>
    </location>
</feature>
<protein>
    <recommendedName>
        <fullName evidence="2">ABC-type transport auxiliary lipoprotein component domain-containing protein</fullName>
    </recommendedName>
</protein>
<dbReference type="InterPro" id="IPR005586">
    <property type="entry name" value="ABC_trans_aux"/>
</dbReference>
<dbReference type="Proteomes" id="UP000431684">
    <property type="component" value="Unassembled WGS sequence"/>
</dbReference>
<accession>A0A6I3XQ52</accession>